<dbReference type="GO" id="GO:0008381">
    <property type="term" value="F:mechanosensitive monoatomic ion channel activity"/>
    <property type="evidence" value="ECO:0007669"/>
    <property type="project" value="InterPro"/>
</dbReference>
<dbReference type="InterPro" id="IPR008910">
    <property type="entry name" value="MSC_TM_helix"/>
</dbReference>
<dbReference type="SUPFAM" id="SSF50182">
    <property type="entry name" value="Sm-like ribonucleoproteins"/>
    <property type="match status" value="1"/>
</dbReference>
<dbReference type="Gene3D" id="2.30.30.60">
    <property type="match status" value="1"/>
</dbReference>
<evidence type="ECO:0000259" key="6">
    <source>
        <dbReference type="Pfam" id="PF00924"/>
    </source>
</evidence>
<dbReference type="EMBL" id="CADCVT010000181">
    <property type="protein sequence ID" value="CAA9498938.1"/>
    <property type="molecule type" value="Genomic_DNA"/>
</dbReference>
<organism evidence="7">
    <name type="scientific">uncultured Solirubrobacteraceae bacterium</name>
    <dbReference type="NCBI Taxonomy" id="1162706"/>
    <lineage>
        <taxon>Bacteria</taxon>
        <taxon>Bacillati</taxon>
        <taxon>Actinomycetota</taxon>
        <taxon>Thermoleophilia</taxon>
        <taxon>Solirubrobacterales</taxon>
        <taxon>Solirubrobacteraceae</taxon>
        <taxon>environmental samples</taxon>
    </lineage>
</organism>
<feature type="transmembrane region" description="Helical" evidence="5">
    <location>
        <begin position="106"/>
        <end position="127"/>
    </location>
</feature>
<dbReference type="Pfam" id="PF00924">
    <property type="entry name" value="MS_channel_2nd"/>
    <property type="match status" value="1"/>
</dbReference>
<keyword evidence="3 5" id="KW-1133">Transmembrane helix</keyword>
<feature type="transmembrane region" description="Helical" evidence="5">
    <location>
        <begin position="14"/>
        <end position="35"/>
    </location>
</feature>
<dbReference type="GO" id="GO:0016020">
    <property type="term" value="C:membrane"/>
    <property type="evidence" value="ECO:0007669"/>
    <property type="project" value="UniProtKB-SubCell"/>
</dbReference>
<feature type="domain" description="Mechanosensitive ion channel MscS" evidence="6">
    <location>
        <begin position="213"/>
        <end position="259"/>
    </location>
</feature>
<keyword evidence="2 5" id="KW-0812">Transmembrane</keyword>
<evidence type="ECO:0000256" key="4">
    <source>
        <dbReference type="ARBA" id="ARBA00023136"/>
    </source>
</evidence>
<dbReference type="Pfam" id="PF05552">
    <property type="entry name" value="MS_channel_1st_1"/>
    <property type="match status" value="2"/>
</dbReference>
<dbReference type="InterPro" id="IPR010920">
    <property type="entry name" value="LSM_dom_sf"/>
</dbReference>
<evidence type="ECO:0000256" key="3">
    <source>
        <dbReference type="ARBA" id="ARBA00022989"/>
    </source>
</evidence>
<gene>
    <name evidence="7" type="ORF">AVDCRST_MAG85-1634</name>
</gene>
<evidence type="ECO:0000256" key="5">
    <source>
        <dbReference type="SAM" id="Phobius"/>
    </source>
</evidence>
<reference evidence="7" key="1">
    <citation type="submission" date="2020-02" db="EMBL/GenBank/DDBJ databases">
        <authorList>
            <person name="Meier V. D."/>
        </authorList>
    </citation>
    <scope>NUCLEOTIDE SEQUENCE</scope>
    <source>
        <strain evidence="7">AVDCRST_MAG85</strain>
    </source>
</reference>
<dbReference type="AlphaFoldDB" id="A0A6J4SNV5"/>
<feature type="transmembrane region" description="Helical" evidence="5">
    <location>
        <begin position="173"/>
        <end position="195"/>
    </location>
</feature>
<dbReference type="PANTHER" id="PTHR30221">
    <property type="entry name" value="SMALL-CONDUCTANCE MECHANOSENSITIVE CHANNEL"/>
    <property type="match status" value="1"/>
</dbReference>
<evidence type="ECO:0000256" key="1">
    <source>
        <dbReference type="ARBA" id="ARBA00004370"/>
    </source>
</evidence>
<feature type="transmembrane region" description="Helical" evidence="5">
    <location>
        <begin position="80"/>
        <end position="100"/>
    </location>
</feature>
<dbReference type="Gene3D" id="1.10.287.1260">
    <property type="match status" value="1"/>
</dbReference>
<protein>
    <recommendedName>
        <fullName evidence="6">Mechanosensitive ion channel MscS domain-containing protein</fullName>
    </recommendedName>
</protein>
<sequence>MTILDSAGEALGGFLPRLGGALVLLVVGFLLARLLSRGVAKALRAVGADDLAERHGVHRAVGRAGLPLPASALAGRTVRITVIAVVVFAALSLLGLQFLSETLNEAILFIPRVIAAALLLLAGVVLAELARERVDRISGQMDLALPLGQLVALVILGVFTLTAAAQVGVPTGVLTTLLAILVAAAAATVALAFGLGRRDAARAISAGRYVRLSYTVGQTISVGEIRGEVVELDQTAVVVRVPTGETVRIPNHHLLDRPVTVHGP</sequence>
<evidence type="ECO:0000313" key="7">
    <source>
        <dbReference type="EMBL" id="CAA9498938.1"/>
    </source>
</evidence>
<proteinExistence type="predicted"/>
<comment type="subcellular location">
    <subcellularLocation>
        <location evidence="1">Membrane</location>
    </subcellularLocation>
</comment>
<dbReference type="InterPro" id="IPR006685">
    <property type="entry name" value="MscS_channel_2nd"/>
</dbReference>
<evidence type="ECO:0000256" key="2">
    <source>
        <dbReference type="ARBA" id="ARBA00022692"/>
    </source>
</evidence>
<feature type="transmembrane region" description="Helical" evidence="5">
    <location>
        <begin position="147"/>
        <end position="167"/>
    </location>
</feature>
<dbReference type="PANTHER" id="PTHR30221:SF1">
    <property type="entry name" value="SMALL-CONDUCTANCE MECHANOSENSITIVE CHANNEL"/>
    <property type="match status" value="1"/>
</dbReference>
<dbReference type="InterPro" id="IPR045275">
    <property type="entry name" value="MscS_archaea/bacteria_type"/>
</dbReference>
<name>A0A6J4SNV5_9ACTN</name>
<keyword evidence="4 5" id="KW-0472">Membrane</keyword>
<dbReference type="InterPro" id="IPR023408">
    <property type="entry name" value="MscS_beta-dom_sf"/>
</dbReference>
<accession>A0A6J4SNV5</accession>